<gene>
    <name evidence="5" type="ORF">HNR45_000236</name>
</gene>
<dbReference type="InterPro" id="IPR053888">
    <property type="entry name" value="MRM3-like_sub_bind"/>
</dbReference>
<dbReference type="InterPro" id="IPR029026">
    <property type="entry name" value="tRNA_m1G_MTases_N"/>
</dbReference>
<sequence length="275" mass="30113">MKKEISSLQNPHWKRVCALSQRKYREQHGSFLVEGVRAVEVILQSAGLQYEIWATEAGLQASGLTIAEKVPLFIVPSKMFKALAQTEASQEIAAVVKTASLPKETDIQPGPIAVLCGVQDPGNAGTIVRLAAAAECAAVWTTKGTVDLFNDKAVRSSMGTILQIPVVQQIIPKDLYDAARKRQMPLWATTLGESVSYEMMPSQRNVFWLFGNEGKGIPEEILQQADARFHIPISPTVESLNVAMAAAIILFHHRLVREGTGYDGTSRELAKSMEK</sequence>
<dbReference type="GO" id="GO:0006396">
    <property type="term" value="P:RNA processing"/>
    <property type="evidence" value="ECO:0007669"/>
    <property type="project" value="InterPro"/>
</dbReference>
<dbReference type="OrthoDB" id="9794400at2"/>
<dbReference type="InterPro" id="IPR013123">
    <property type="entry name" value="SpoU_subst-bd"/>
</dbReference>
<proteinExistence type="inferred from homology"/>
<dbReference type="Gene3D" id="3.30.1330.30">
    <property type="match status" value="1"/>
</dbReference>
<dbReference type="InterPro" id="IPR029064">
    <property type="entry name" value="Ribosomal_eL30-like_sf"/>
</dbReference>
<dbReference type="GO" id="GO:0032259">
    <property type="term" value="P:methylation"/>
    <property type="evidence" value="ECO:0007669"/>
    <property type="project" value="UniProtKB-KW"/>
</dbReference>
<evidence type="ECO:0000313" key="5">
    <source>
        <dbReference type="EMBL" id="MBB6477214.1"/>
    </source>
</evidence>
<comment type="similarity">
    <text evidence="1">Belongs to the class IV-like SAM-binding methyltransferase superfamily. RNA methyltransferase TrmH family.</text>
</comment>
<keyword evidence="6" id="KW-1185">Reference proteome</keyword>
<dbReference type="Gene3D" id="3.40.1280.10">
    <property type="match status" value="1"/>
</dbReference>
<name>A0A841QXB4_9FIRM</name>
<feature type="domain" description="RNA 2-O ribose methyltransferase substrate binding" evidence="4">
    <location>
        <begin position="32"/>
        <end position="102"/>
    </location>
</feature>
<dbReference type="EMBL" id="JACHHI010000001">
    <property type="protein sequence ID" value="MBB6477214.1"/>
    <property type="molecule type" value="Genomic_DNA"/>
</dbReference>
<keyword evidence="3 5" id="KW-0808">Transferase</keyword>
<dbReference type="GO" id="GO:0003723">
    <property type="term" value="F:RNA binding"/>
    <property type="evidence" value="ECO:0007669"/>
    <property type="project" value="InterPro"/>
</dbReference>
<evidence type="ECO:0000259" key="4">
    <source>
        <dbReference type="SMART" id="SM00967"/>
    </source>
</evidence>
<dbReference type="AlphaFoldDB" id="A0A841QXB4"/>
<evidence type="ECO:0000256" key="3">
    <source>
        <dbReference type="ARBA" id="ARBA00022679"/>
    </source>
</evidence>
<dbReference type="SUPFAM" id="SSF55315">
    <property type="entry name" value="L30e-like"/>
    <property type="match status" value="1"/>
</dbReference>
<dbReference type="Pfam" id="PF22435">
    <property type="entry name" value="MRM3-like_sub_bind"/>
    <property type="match status" value="1"/>
</dbReference>
<protein>
    <submittedName>
        <fullName evidence="5">TrmH family RNA methyltransferase</fullName>
    </submittedName>
</protein>
<dbReference type="InterPro" id="IPR001537">
    <property type="entry name" value="SpoU_MeTrfase"/>
</dbReference>
<accession>A0A841QXB4</accession>
<reference evidence="5 6" key="1">
    <citation type="submission" date="2020-08" db="EMBL/GenBank/DDBJ databases">
        <title>Genomic Encyclopedia of Type Strains, Phase IV (KMG-IV): sequencing the most valuable type-strain genomes for metagenomic binning, comparative biology and taxonomic classification.</title>
        <authorList>
            <person name="Goeker M."/>
        </authorList>
    </citation>
    <scope>NUCLEOTIDE SEQUENCE [LARGE SCALE GENOMIC DNA]</scope>
    <source>
        <strain evidence="5 6">DSM 21255</strain>
    </source>
</reference>
<dbReference type="InterPro" id="IPR051259">
    <property type="entry name" value="rRNA_Methyltransferase"/>
</dbReference>
<dbReference type="GO" id="GO:0005737">
    <property type="term" value="C:cytoplasm"/>
    <property type="evidence" value="ECO:0007669"/>
    <property type="project" value="UniProtKB-ARBA"/>
</dbReference>
<evidence type="ECO:0000256" key="1">
    <source>
        <dbReference type="ARBA" id="ARBA00007228"/>
    </source>
</evidence>
<keyword evidence="2 5" id="KW-0489">Methyltransferase</keyword>
<dbReference type="GeneID" id="93485526"/>
<organism evidence="5 6">
    <name type="scientific">Negativicoccus succinicivorans</name>
    <dbReference type="NCBI Taxonomy" id="620903"/>
    <lineage>
        <taxon>Bacteria</taxon>
        <taxon>Bacillati</taxon>
        <taxon>Bacillota</taxon>
        <taxon>Negativicutes</taxon>
        <taxon>Veillonellales</taxon>
        <taxon>Veillonellaceae</taxon>
        <taxon>Negativicoccus</taxon>
    </lineage>
</organism>
<dbReference type="PANTHER" id="PTHR43191">
    <property type="entry name" value="RRNA METHYLTRANSFERASE 3"/>
    <property type="match status" value="1"/>
</dbReference>
<dbReference type="Pfam" id="PF00588">
    <property type="entry name" value="SpoU_methylase"/>
    <property type="match status" value="1"/>
</dbReference>
<dbReference type="SUPFAM" id="SSF75217">
    <property type="entry name" value="alpha/beta knot"/>
    <property type="match status" value="1"/>
</dbReference>
<comment type="caution">
    <text evidence="5">The sequence shown here is derived from an EMBL/GenBank/DDBJ whole genome shotgun (WGS) entry which is preliminary data.</text>
</comment>
<dbReference type="CDD" id="cd18095">
    <property type="entry name" value="SpoU-like_rRNA-MTase"/>
    <property type="match status" value="1"/>
</dbReference>
<dbReference type="GO" id="GO:0008173">
    <property type="term" value="F:RNA methyltransferase activity"/>
    <property type="evidence" value="ECO:0007669"/>
    <property type="project" value="InterPro"/>
</dbReference>
<dbReference type="PANTHER" id="PTHR43191:SF2">
    <property type="entry name" value="RRNA METHYLTRANSFERASE 3, MITOCHONDRIAL"/>
    <property type="match status" value="1"/>
</dbReference>
<dbReference type="InterPro" id="IPR029028">
    <property type="entry name" value="Alpha/beta_knot_MTases"/>
</dbReference>
<evidence type="ECO:0000313" key="6">
    <source>
        <dbReference type="Proteomes" id="UP000591941"/>
    </source>
</evidence>
<dbReference type="Proteomes" id="UP000591941">
    <property type="component" value="Unassembled WGS sequence"/>
</dbReference>
<dbReference type="RefSeq" id="WP_159821888.1">
    <property type="nucleotide sequence ID" value="NZ_CABWNB010000001.1"/>
</dbReference>
<evidence type="ECO:0000256" key="2">
    <source>
        <dbReference type="ARBA" id="ARBA00022603"/>
    </source>
</evidence>
<dbReference type="SMART" id="SM00967">
    <property type="entry name" value="SpoU_sub_bind"/>
    <property type="match status" value="1"/>
</dbReference>